<feature type="transmembrane region" description="Helical" evidence="3">
    <location>
        <begin position="169"/>
        <end position="187"/>
    </location>
</feature>
<feature type="compositionally biased region" description="Basic and acidic residues" evidence="2">
    <location>
        <begin position="53"/>
        <end position="63"/>
    </location>
</feature>
<evidence type="ECO:0000313" key="5">
    <source>
        <dbReference type="EMBL" id="GGI05995.1"/>
    </source>
</evidence>
<feature type="transmembrane region" description="Helical" evidence="3">
    <location>
        <begin position="95"/>
        <end position="116"/>
    </location>
</feature>
<keyword evidence="6" id="KW-1185">Reference proteome</keyword>
<proteinExistence type="inferred from homology"/>
<evidence type="ECO:0000313" key="6">
    <source>
        <dbReference type="Proteomes" id="UP000650511"/>
    </source>
</evidence>
<feature type="domain" description="Bacterial sugar transferase" evidence="4">
    <location>
        <begin position="351"/>
        <end position="531"/>
    </location>
</feature>
<feature type="transmembrane region" description="Helical" evidence="3">
    <location>
        <begin position="353"/>
        <end position="376"/>
    </location>
</feature>
<name>A0A8J3A7T0_9ACTN</name>
<reference evidence="5" key="2">
    <citation type="submission" date="2020-09" db="EMBL/GenBank/DDBJ databases">
        <authorList>
            <person name="Sun Q."/>
            <person name="Zhou Y."/>
        </authorList>
    </citation>
    <scope>NUCLEOTIDE SEQUENCE</scope>
    <source>
        <strain evidence="5">CGMCC 1.14988</strain>
    </source>
</reference>
<dbReference type="EMBL" id="BMHA01000005">
    <property type="protein sequence ID" value="GGI05995.1"/>
    <property type="molecule type" value="Genomic_DNA"/>
</dbReference>
<dbReference type="PANTHER" id="PTHR30576">
    <property type="entry name" value="COLANIC BIOSYNTHESIS UDP-GLUCOSE LIPID CARRIER TRANSFERASE"/>
    <property type="match status" value="1"/>
</dbReference>
<dbReference type="GO" id="GO:0016780">
    <property type="term" value="F:phosphotransferase activity, for other substituted phosphate groups"/>
    <property type="evidence" value="ECO:0007669"/>
    <property type="project" value="TreeGrafter"/>
</dbReference>
<comment type="similarity">
    <text evidence="1">Belongs to the bacterial sugar transferase family.</text>
</comment>
<keyword evidence="3" id="KW-0812">Transmembrane</keyword>
<evidence type="ECO:0000256" key="1">
    <source>
        <dbReference type="ARBA" id="ARBA00006464"/>
    </source>
</evidence>
<feature type="transmembrane region" description="Helical" evidence="3">
    <location>
        <begin position="207"/>
        <end position="225"/>
    </location>
</feature>
<evidence type="ECO:0000259" key="4">
    <source>
        <dbReference type="Pfam" id="PF02397"/>
    </source>
</evidence>
<dbReference type="AlphaFoldDB" id="A0A8J3A7T0"/>
<reference evidence="5" key="1">
    <citation type="journal article" date="2014" name="Int. J. Syst. Evol. Microbiol.">
        <title>Complete genome sequence of Corynebacterium casei LMG S-19264T (=DSM 44701T), isolated from a smear-ripened cheese.</title>
        <authorList>
            <consortium name="US DOE Joint Genome Institute (JGI-PGF)"/>
            <person name="Walter F."/>
            <person name="Albersmeier A."/>
            <person name="Kalinowski J."/>
            <person name="Ruckert C."/>
        </authorList>
    </citation>
    <scope>NUCLEOTIDE SEQUENCE</scope>
    <source>
        <strain evidence="5">CGMCC 1.14988</strain>
    </source>
</reference>
<gene>
    <name evidence="5" type="ORF">GCM10011354_16890</name>
</gene>
<dbReference type="PANTHER" id="PTHR30576:SF0">
    <property type="entry name" value="UNDECAPRENYL-PHOSPHATE N-ACETYLGALACTOSAMINYL 1-PHOSPHATE TRANSFERASE-RELATED"/>
    <property type="match status" value="1"/>
</dbReference>
<dbReference type="InterPro" id="IPR003362">
    <property type="entry name" value="Bact_transf"/>
</dbReference>
<feature type="region of interest" description="Disordered" evidence="2">
    <location>
        <begin position="1"/>
        <end position="76"/>
    </location>
</feature>
<keyword evidence="3" id="KW-1133">Transmembrane helix</keyword>
<keyword evidence="3" id="KW-0472">Membrane</keyword>
<dbReference type="Pfam" id="PF02397">
    <property type="entry name" value="Bac_transf"/>
    <property type="match status" value="1"/>
</dbReference>
<comment type="caution">
    <text evidence="5">The sequence shown here is derived from an EMBL/GenBank/DDBJ whole genome shotgun (WGS) entry which is preliminary data.</text>
</comment>
<sequence>MGDRLPAGATTDVACRSLTERGTPIAEPGGPSAPDEPHPDATSDAGSSVRAAHRAEPAPDDTRPVAPRGEPARAEVHDDPRLLARLNARGFRLSMLLDAVALYALMVGAMLVRFTFEGRPWQTYSVPHYLLSFGVLLAVFLACLYFGGLYEREPRLGAPPTLPRAVRQTLAAAGLFVLLNLVVTGFAQQLGLVSRARVVLPIPTPNLLFLLVAGAVAVAANRWIVSLVRTRREGPPKILLAGTEADLEIARRHVTIDPRRSQIVVEVSDPARILPAVRHRDVTDVVVVTSRWLDELYPRAVQQLDDAGVTMLLRVTGRETMFGLERLREVGGLPFVLLRPQTMPRSRRHFKRLFDLTTLAISAPALLLLTGIIALYQLAVAGRPLLYWQERVGAGGRRFRMVKFRTMRTDAEAEGGARLAVEDDPRVIPACAWVRATRMDELPQLWNVLRGEMSLVGPRPERPELTARFESVIPGYARRHALPPGLTGLAQIHGRYHTDPEYKLGYDLQYLVNWSPVADIEILLRTVWVVLARRL</sequence>
<feature type="transmembrane region" description="Helical" evidence="3">
    <location>
        <begin position="128"/>
        <end position="148"/>
    </location>
</feature>
<accession>A0A8J3A7T0</accession>
<organism evidence="5 6">
    <name type="scientific">Egicoccus halophilus</name>
    <dbReference type="NCBI Taxonomy" id="1670830"/>
    <lineage>
        <taxon>Bacteria</taxon>
        <taxon>Bacillati</taxon>
        <taxon>Actinomycetota</taxon>
        <taxon>Nitriliruptoria</taxon>
        <taxon>Egicoccales</taxon>
        <taxon>Egicoccaceae</taxon>
        <taxon>Egicoccus</taxon>
    </lineage>
</organism>
<evidence type="ECO:0000256" key="2">
    <source>
        <dbReference type="SAM" id="MobiDB-lite"/>
    </source>
</evidence>
<protein>
    <recommendedName>
        <fullName evidence="4">Bacterial sugar transferase domain-containing protein</fullName>
    </recommendedName>
</protein>
<dbReference type="Proteomes" id="UP000650511">
    <property type="component" value="Unassembled WGS sequence"/>
</dbReference>
<evidence type="ECO:0000256" key="3">
    <source>
        <dbReference type="SAM" id="Phobius"/>
    </source>
</evidence>